<protein>
    <submittedName>
        <fullName evidence="2">Uncharacterized protein</fullName>
    </submittedName>
</protein>
<dbReference type="Proteomes" id="UP000011189">
    <property type="component" value="Unassembled WGS sequence"/>
</dbReference>
<keyword evidence="3" id="KW-1185">Reference proteome</keyword>
<name>L8TU31_9MICC</name>
<evidence type="ECO:0000313" key="3">
    <source>
        <dbReference type="Proteomes" id="UP000011189"/>
    </source>
</evidence>
<comment type="caution">
    <text evidence="2">The sequence shown here is derived from an EMBL/GenBank/DDBJ whole genome shotgun (WGS) entry which is preliminary data.</text>
</comment>
<sequence>MVAAGTIASAVGGADKAPAQNTEPPKNEDPSANGTVAPSLCYATQEDGTGFCVDRSVCSGGCLHVDGTNAVQNRKWYELNS</sequence>
<feature type="compositionally biased region" description="Polar residues" evidence="1">
    <location>
        <begin position="19"/>
        <end position="36"/>
    </location>
</feature>
<dbReference type="PATRIC" id="fig|683150.5.peg.1861"/>
<evidence type="ECO:0000313" key="2">
    <source>
        <dbReference type="EMBL" id="ELT44754.1"/>
    </source>
</evidence>
<dbReference type="EMBL" id="AOFD01000017">
    <property type="protein sequence ID" value="ELT44754.1"/>
    <property type="molecule type" value="Genomic_DNA"/>
</dbReference>
<organism evidence="2 3">
    <name type="scientific">Arthrobacter nitrophenolicus</name>
    <dbReference type="NCBI Taxonomy" id="683150"/>
    <lineage>
        <taxon>Bacteria</taxon>
        <taxon>Bacillati</taxon>
        <taxon>Actinomycetota</taxon>
        <taxon>Actinomycetes</taxon>
        <taxon>Micrococcales</taxon>
        <taxon>Micrococcaceae</taxon>
        <taxon>Arthrobacter</taxon>
    </lineage>
</organism>
<dbReference type="AlphaFoldDB" id="L8TU31"/>
<reference evidence="3" key="1">
    <citation type="journal article" date="2013" name="Genome Announc.">
        <title>Draft Genome Sequence of the 2-Chloro-4-Nitrophenol-Degrading Bacterium Arthrobacter sp. Strain SJCon.</title>
        <authorList>
            <person name="Vikram S."/>
            <person name="Kumar S."/>
            <person name="Vaidya B."/>
            <person name="Pinnaka A.K."/>
            <person name="Raghava G.P."/>
        </authorList>
    </citation>
    <scope>NUCLEOTIDE SEQUENCE [LARGE SCALE GENOMIC DNA]</scope>
    <source>
        <strain evidence="3">SJCon</strain>
    </source>
</reference>
<accession>L8TU31</accession>
<feature type="region of interest" description="Disordered" evidence="1">
    <location>
        <begin position="1"/>
        <end position="37"/>
    </location>
</feature>
<dbReference type="RefSeq" id="WP_009357550.1">
    <property type="nucleotide sequence ID" value="NZ_AOFD01000017.1"/>
</dbReference>
<gene>
    <name evidence="2" type="ORF">G205_09413</name>
</gene>
<proteinExistence type="predicted"/>
<evidence type="ECO:0000256" key="1">
    <source>
        <dbReference type="SAM" id="MobiDB-lite"/>
    </source>
</evidence>